<dbReference type="GO" id="GO:0003700">
    <property type="term" value="F:DNA-binding transcription factor activity"/>
    <property type="evidence" value="ECO:0007669"/>
    <property type="project" value="InterPro"/>
</dbReference>
<dbReference type="InterPro" id="IPR029062">
    <property type="entry name" value="Class_I_gatase-like"/>
</dbReference>
<dbReference type="GO" id="GO:0043565">
    <property type="term" value="F:sequence-specific DNA binding"/>
    <property type="evidence" value="ECO:0007669"/>
    <property type="project" value="InterPro"/>
</dbReference>
<feature type="domain" description="HTH araC/xylS-type" evidence="3">
    <location>
        <begin position="218"/>
        <end position="316"/>
    </location>
</feature>
<dbReference type="EMBL" id="FNCY01000003">
    <property type="protein sequence ID" value="SDH06300.1"/>
    <property type="molecule type" value="Genomic_DNA"/>
</dbReference>
<evidence type="ECO:0000313" key="5">
    <source>
        <dbReference type="Proteomes" id="UP000198607"/>
    </source>
</evidence>
<dbReference type="InterPro" id="IPR052158">
    <property type="entry name" value="INH-QAR"/>
</dbReference>
<gene>
    <name evidence="4" type="ORF">SAMN05660652_01134</name>
</gene>
<evidence type="ECO:0000256" key="1">
    <source>
        <dbReference type="ARBA" id="ARBA00023015"/>
    </source>
</evidence>
<keyword evidence="1" id="KW-0805">Transcription regulation</keyword>
<dbReference type="Gene3D" id="1.10.10.60">
    <property type="entry name" value="Homeodomain-like"/>
    <property type="match status" value="1"/>
</dbReference>
<dbReference type="PROSITE" id="PS01124">
    <property type="entry name" value="HTH_ARAC_FAMILY_2"/>
    <property type="match status" value="1"/>
</dbReference>
<dbReference type="Proteomes" id="UP000198607">
    <property type="component" value="Unassembled WGS sequence"/>
</dbReference>
<protein>
    <submittedName>
        <fullName evidence="4">Transcriptional regulator, AraC family with amidase-like domain</fullName>
    </submittedName>
</protein>
<dbReference type="SMART" id="SM00342">
    <property type="entry name" value="HTH_ARAC"/>
    <property type="match status" value="1"/>
</dbReference>
<sequence length="321" mass="34919">MPRLALIVEPGATPSSVTLTLDMVGIAQRYPEAAACRLDVFSQHGGPVSLSSRVTVETELLPERLDGYAAVIVPGFFAEDLPALVESLATHWPPVIARLRALPAETLVAASCYGTFVLGESGLLDGGDATTTWWLADAFRQRYPAVRLDAGPAVVDNGRCLTAGAMTAHANLCLQVLRRLFGAALARAVAGIMLIDGLRVSQRPFMSVRRQFDDRLVQQAADWLARHAATALTTSALAEALHVSYRTLHRRFRAAVGMPPLAYLQELRVEQAKALLEATSKGFDEIVAAVGYSDAPAFRRLFQRQVGLSPAQYRAWWRRAE</sequence>
<name>A0A1G7ZDX2_9RHOO</name>
<dbReference type="PANTHER" id="PTHR43130">
    <property type="entry name" value="ARAC-FAMILY TRANSCRIPTIONAL REGULATOR"/>
    <property type="match status" value="1"/>
</dbReference>
<evidence type="ECO:0000313" key="4">
    <source>
        <dbReference type="EMBL" id="SDH06300.1"/>
    </source>
</evidence>
<evidence type="ECO:0000259" key="3">
    <source>
        <dbReference type="PROSITE" id="PS01124"/>
    </source>
</evidence>
<dbReference type="SUPFAM" id="SSF52317">
    <property type="entry name" value="Class I glutamine amidotransferase-like"/>
    <property type="match status" value="1"/>
</dbReference>
<organism evidence="4 5">
    <name type="scientific">Propionivibrio dicarboxylicus</name>
    <dbReference type="NCBI Taxonomy" id="83767"/>
    <lineage>
        <taxon>Bacteria</taxon>
        <taxon>Pseudomonadati</taxon>
        <taxon>Pseudomonadota</taxon>
        <taxon>Betaproteobacteria</taxon>
        <taxon>Rhodocyclales</taxon>
        <taxon>Rhodocyclaceae</taxon>
        <taxon>Propionivibrio</taxon>
    </lineage>
</organism>
<dbReference type="SUPFAM" id="SSF46689">
    <property type="entry name" value="Homeodomain-like"/>
    <property type="match status" value="2"/>
</dbReference>
<keyword evidence="5" id="KW-1185">Reference proteome</keyword>
<proteinExistence type="predicted"/>
<dbReference type="PANTHER" id="PTHR43130:SF3">
    <property type="entry name" value="HTH-TYPE TRANSCRIPTIONAL REGULATOR RV1931C"/>
    <property type="match status" value="1"/>
</dbReference>
<keyword evidence="2" id="KW-0804">Transcription</keyword>
<evidence type="ECO:0000256" key="2">
    <source>
        <dbReference type="ARBA" id="ARBA00023163"/>
    </source>
</evidence>
<dbReference type="RefSeq" id="WP_176785762.1">
    <property type="nucleotide sequence ID" value="NZ_FNCY01000003.1"/>
</dbReference>
<dbReference type="STRING" id="83767.SAMN05660652_01134"/>
<dbReference type="InterPro" id="IPR018060">
    <property type="entry name" value="HTH_AraC"/>
</dbReference>
<dbReference type="InterPro" id="IPR009057">
    <property type="entry name" value="Homeodomain-like_sf"/>
</dbReference>
<reference evidence="4 5" key="1">
    <citation type="submission" date="2016-10" db="EMBL/GenBank/DDBJ databases">
        <authorList>
            <person name="de Groot N.N."/>
        </authorList>
    </citation>
    <scope>NUCLEOTIDE SEQUENCE [LARGE SCALE GENOMIC DNA]</scope>
    <source>
        <strain evidence="4 5">DSM 5885</strain>
    </source>
</reference>
<dbReference type="Gene3D" id="3.40.50.880">
    <property type="match status" value="1"/>
</dbReference>
<accession>A0A1G7ZDX2</accession>
<dbReference type="AlphaFoldDB" id="A0A1G7ZDX2"/>
<dbReference type="Pfam" id="PF12833">
    <property type="entry name" value="HTH_18"/>
    <property type="match status" value="1"/>
</dbReference>